<proteinExistence type="predicted"/>
<dbReference type="InterPro" id="IPR003593">
    <property type="entry name" value="AAA+_ATPase"/>
</dbReference>
<dbReference type="Pfam" id="PF00005">
    <property type="entry name" value="ABC_tran"/>
    <property type="match status" value="1"/>
</dbReference>
<dbReference type="AlphaFoldDB" id="A0A507DWK6"/>
<dbReference type="SMART" id="SM00382">
    <property type="entry name" value="AAA"/>
    <property type="match status" value="1"/>
</dbReference>
<evidence type="ECO:0000256" key="1">
    <source>
        <dbReference type="ARBA" id="ARBA00022741"/>
    </source>
</evidence>
<dbReference type="Proteomes" id="UP000318582">
    <property type="component" value="Unassembled WGS sequence"/>
</dbReference>
<dbReference type="PROSITE" id="PS50893">
    <property type="entry name" value="ABC_TRANSPORTER_2"/>
    <property type="match status" value="1"/>
</dbReference>
<dbReference type="STRING" id="109895.A0A507DWK6"/>
<name>A0A507DWK6_9FUNG</name>
<feature type="domain" description="ABC transporter" evidence="3">
    <location>
        <begin position="17"/>
        <end position="267"/>
    </location>
</feature>
<dbReference type="PANTHER" id="PTHR43158">
    <property type="entry name" value="SKFA PEPTIDE EXPORT ATP-BINDING PROTEIN SKFE"/>
    <property type="match status" value="1"/>
</dbReference>
<dbReference type="InterPro" id="IPR027417">
    <property type="entry name" value="P-loop_NTPase"/>
</dbReference>
<keyword evidence="2" id="KW-0067">ATP-binding</keyword>
<keyword evidence="5" id="KW-1185">Reference proteome</keyword>
<gene>
    <name evidence="4" type="ORF">PhCBS80983_g05227</name>
</gene>
<comment type="caution">
    <text evidence="4">The sequence shown here is derived from an EMBL/GenBank/DDBJ whole genome shotgun (WGS) entry which is preliminary data.</text>
</comment>
<organism evidence="4 5">
    <name type="scientific">Powellomyces hirtus</name>
    <dbReference type="NCBI Taxonomy" id="109895"/>
    <lineage>
        <taxon>Eukaryota</taxon>
        <taxon>Fungi</taxon>
        <taxon>Fungi incertae sedis</taxon>
        <taxon>Chytridiomycota</taxon>
        <taxon>Chytridiomycota incertae sedis</taxon>
        <taxon>Chytridiomycetes</taxon>
        <taxon>Spizellomycetales</taxon>
        <taxon>Powellomycetaceae</taxon>
        <taxon>Powellomyces</taxon>
    </lineage>
</organism>
<dbReference type="Gene3D" id="3.40.50.300">
    <property type="entry name" value="P-loop containing nucleotide triphosphate hydrolases"/>
    <property type="match status" value="1"/>
</dbReference>
<reference evidence="4 5" key="1">
    <citation type="journal article" date="2019" name="Sci. Rep.">
        <title>Comparative genomics of chytrid fungi reveal insights into the obligate biotrophic and pathogenic lifestyle of Synchytrium endobioticum.</title>
        <authorList>
            <person name="van de Vossenberg B.T.L.H."/>
            <person name="Warris S."/>
            <person name="Nguyen H.D.T."/>
            <person name="van Gent-Pelzer M.P.E."/>
            <person name="Joly D.L."/>
            <person name="van de Geest H.C."/>
            <person name="Bonants P.J.M."/>
            <person name="Smith D.S."/>
            <person name="Levesque C.A."/>
            <person name="van der Lee T.A.J."/>
        </authorList>
    </citation>
    <scope>NUCLEOTIDE SEQUENCE [LARGE SCALE GENOMIC DNA]</scope>
    <source>
        <strain evidence="4 5">CBS 809.83</strain>
    </source>
</reference>
<dbReference type="GO" id="GO:0005524">
    <property type="term" value="F:ATP binding"/>
    <property type="evidence" value="ECO:0007669"/>
    <property type="project" value="UniProtKB-KW"/>
</dbReference>
<dbReference type="EMBL" id="QEAQ01000104">
    <property type="protein sequence ID" value="TPX55557.1"/>
    <property type="molecule type" value="Genomic_DNA"/>
</dbReference>
<accession>A0A507DWK6</accession>
<evidence type="ECO:0000313" key="5">
    <source>
        <dbReference type="Proteomes" id="UP000318582"/>
    </source>
</evidence>
<dbReference type="InterPro" id="IPR003439">
    <property type="entry name" value="ABC_transporter-like_ATP-bd"/>
</dbReference>
<keyword evidence="1" id="KW-0547">Nucleotide-binding</keyword>
<evidence type="ECO:0000259" key="3">
    <source>
        <dbReference type="PROSITE" id="PS50893"/>
    </source>
</evidence>
<protein>
    <recommendedName>
        <fullName evidence="3">ABC transporter domain-containing protein</fullName>
    </recommendedName>
</protein>
<sequence length="334" mass="37781">MSETAPVVPGTTSEPAVNVRNLTFSFGGPGQILKDLSLDLPRGARCLLVGANGAGKSTLLRILAGKRLVKNRYDREVMLKALRTHELIKAIGVQLNSNVKVIGKNPFYDGSQQITYLGTEWAQNPIVRRDVPVSRLLKTLGAERYPERCSQLLEIMDVDPDWHMHEVSDGQRRRVQIVLGLMEPWELLLLDEVTVDLDVLVRADLLKFLRNETETRGATILYATHIFDGLGGWSSHVAHIMDGQVDVVRDLNSPGGFPELDEQKRLRNEARDDPALIDNSPLLLVVEKWLTADQQKLRKEGRKTQEGRVMTKWEVLSENMREYGDKYYNYWTGP</sequence>
<dbReference type="PANTHER" id="PTHR43158:SF2">
    <property type="entry name" value="SKFA PEPTIDE EXPORT ATP-BINDING PROTEIN SKFE"/>
    <property type="match status" value="1"/>
</dbReference>
<evidence type="ECO:0000313" key="4">
    <source>
        <dbReference type="EMBL" id="TPX55557.1"/>
    </source>
</evidence>
<dbReference type="SUPFAM" id="SSF52540">
    <property type="entry name" value="P-loop containing nucleoside triphosphate hydrolases"/>
    <property type="match status" value="1"/>
</dbReference>
<evidence type="ECO:0000256" key="2">
    <source>
        <dbReference type="ARBA" id="ARBA00022840"/>
    </source>
</evidence>
<dbReference type="GO" id="GO:0016887">
    <property type="term" value="F:ATP hydrolysis activity"/>
    <property type="evidence" value="ECO:0007669"/>
    <property type="project" value="InterPro"/>
</dbReference>